<accession>A0A9Q0YAM7</accession>
<evidence type="ECO:0000313" key="2">
    <source>
        <dbReference type="Proteomes" id="UP001152320"/>
    </source>
</evidence>
<proteinExistence type="predicted"/>
<comment type="caution">
    <text evidence="1">The sequence shown here is derived from an EMBL/GenBank/DDBJ whole genome shotgun (WGS) entry which is preliminary data.</text>
</comment>
<protein>
    <submittedName>
        <fullName evidence="1">Uncharacterized protein</fullName>
    </submittedName>
</protein>
<reference evidence="1" key="1">
    <citation type="submission" date="2021-10" db="EMBL/GenBank/DDBJ databases">
        <title>Tropical sea cucumber genome reveals ecological adaptation and Cuvierian tubules defense mechanism.</title>
        <authorList>
            <person name="Chen T."/>
        </authorList>
    </citation>
    <scope>NUCLEOTIDE SEQUENCE</scope>
    <source>
        <strain evidence="1">Nanhai2018</strain>
        <tissue evidence="1">Muscle</tissue>
    </source>
</reference>
<organism evidence="1 2">
    <name type="scientific">Holothuria leucospilota</name>
    <name type="common">Black long sea cucumber</name>
    <name type="synonym">Mertensiothuria leucospilota</name>
    <dbReference type="NCBI Taxonomy" id="206669"/>
    <lineage>
        <taxon>Eukaryota</taxon>
        <taxon>Metazoa</taxon>
        <taxon>Echinodermata</taxon>
        <taxon>Eleutherozoa</taxon>
        <taxon>Echinozoa</taxon>
        <taxon>Holothuroidea</taxon>
        <taxon>Aspidochirotacea</taxon>
        <taxon>Aspidochirotida</taxon>
        <taxon>Holothuriidae</taxon>
        <taxon>Holothuria</taxon>
    </lineage>
</organism>
<gene>
    <name evidence="1" type="ORF">HOLleu_44240</name>
</gene>
<dbReference type="AlphaFoldDB" id="A0A9Q0YAM7"/>
<dbReference type="OrthoDB" id="7489787at2759"/>
<evidence type="ECO:0000313" key="1">
    <source>
        <dbReference type="EMBL" id="KAJ8018011.1"/>
    </source>
</evidence>
<dbReference type="EMBL" id="JAIZAY010000725">
    <property type="protein sequence ID" value="KAJ8018011.1"/>
    <property type="molecule type" value="Genomic_DNA"/>
</dbReference>
<name>A0A9Q0YAM7_HOLLE</name>
<keyword evidence="2" id="KW-1185">Reference proteome</keyword>
<sequence>MKYATRNNVKVPENWSVKKKAGEAFWLRIKKTSVTCYPCPRSNIPGSVQTAFNRHTVGRFYANLAEVMDRYKFEARDIYNVDETGCTTVQKAN</sequence>
<dbReference type="Proteomes" id="UP001152320">
    <property type="component" value="Unassembled WGS sequence"/>
</dbReference>